<dbReference type="InterPro" id="IPR004090">
    <property type="entry name" value="Chemotax_Me-accpt_rcpt"/>
</dbReference>
<dbReference type="CDD" id="cd11386">
    <property type="entry name" value="MCP_signal"/>
    <property type="match status" value="1"/>
</dbReference>
<dbReference type="SMART" id="SM00304">
    <property type="entry name" value="HAMP"/>
    <property type="match status" value="2"/>
</dbReference>
<dbReference type="PRINTS" id="PR00260">
    <property type="entry name" value="CHEMTRNSDUCR"/>
</dbReference>
<evidence type="ECO:0000256" key="5">
    <source>
        <dbReference type="ARBA" id="ARBA00022519"/>
    </source>
</evidence>
<evidence type="ECO:0000256" key="6">
    <source>
        <dbReference type="ARBA" id="ARBA00022692"/>
    </source>
</evidence>
<evidence type="ECO:0000256" key="3">
    <source>
        <dbReference type="ARBA" id="ARBA00022481"/>
    </source>
</evidence>
<feature type="region of interest" description="Disordered" evidence="13">
    <location>
        <begin position="521"/>
        <end position="542"/>
    </location>
</feature>
<keyword evidence="5" id="KW-0997">Cell inner membrane</keyword>
<evidence type="ECO:0000313" key="17">
    <source>
        <dbReference type="EMBL" id="ASJ23551.1"/>
    </source>
</evidence>
<comment type="subcellular location">
    <subcellularLocation>
        <location evidence="1">Cell inner membrane</location>
        <topology evidence="1">Multi-pass membrane protein</topology>
    </subcellularLocation>
</comment>
<dbReference type="PROSITE" id="PS50112">
    <property type="entry name" value="PAS"/>
    <property type="match status" value="1"/>
</dbReference>
<dbReference type="CDD" id="cd06225">
    <property type="entry name" value="HAMP"/>
    <property type="match status" value="1"/>
</dbReference>
<dbReference type="NCBIfam" id="TIGR00229">
    <property type="entry name" value="sensory_box"/>
    <property type="match status" value="1"/>
</dbReference>
<evidence type="ECO:0000259" key="14">
    <source>
        <dbReference type="PROSITE" id="PS50111"/>
    </source>
</evidence>
<dbReference type="Proteomes" id="UP000197424">
    <property type="component" value="Chromosome"/>
</dbReference>
<dbReference type="EMBL" id="CP022115">
    <property type="protein sequence ID" value="ASJ23551.1"/>
    <property type="molecule type" value="Genomic_DNA"/>
</dbReference>
<reference evidence="18" key="1">
    <citation type="submission" date="2017-06" db="EMBL/GenBank/DDBJ databases">
        <title>Whole genome sequence of Laribacter hongkongensis LHGZ1.</title>
        <authorList>
            <person name="Chen D."/>
            <person name="Wu H."/>
            <person name="Chen J."/>
        </authorList>
    </citation>
    <scope>NUCLEOTIDE SEQUENCE [LARGE SCALE GENOMIC DNA]</scope>
    <source>
        <strain evidence="18">LHGZ1</strain>
    </source>
</reference>
<evidence type="ECO:0000256" key="8">
    <source>
        <dbReference type="ARBA" id="ARBA00023136"/>
    </source>
</evidence>
<dbReference type="InterPro" id="IPR000014">
    <property type="entry name" value="PAS"/>
</dbReference>
<evidence type="ECO:0000256" key="7">
    <source>
        <dbReference type="ARBA" id="ARBA00022989"/>
    </source>
</evidence>
<accession>A0A248LGB9</accession>
<name>A0A248LGB9_9NEIS</name>
<dbReference type="PROSITE" id="PS50111">
    <property type="entry name" value="CHEMOTAXIS_TRANSDUC_2"/>
    <property type="match status" value="1"/>
</dbReference>
<keyword evidence="4" id="KW-0145">Chemotaxis</keyword>
<dbReference type="Pfam" id="PF00015">
    <property type="entry name" value="MCPsignal"/>
    <property type="match status" value="1"/>
</dbReference>
<comment type="similarity">
    <text evidence="10">Belongs to the methyl-accepting chemotaxis (MCP) protein family.</text>
</comment>
<keyword evidence="9 11" id="KW-0807">Transducer</keyword>
<evidence type="ECO:0000256" key="10">
    <source>
        <dbReference type="ARBA" id="ARBA00029447"/>
    </source>
</evidence>
<dbReference type="PANTHER" id="PTHR32089:SF74">
    <property type="entry name" value="METHYL-ACCEPTING CHEMOTAXIS PROTEIN AER"/>
    <property type="match status" value="1"/>
</dbReference>
<evidence type="ECO:0000256" key="1">
    <source>
        <dbReference type="ARBA" id="ARBA00004429"/>
    </source>
</evidence>
<dbReference type="InterPro" id="IPR003660">
    <property type="entry name" value="HAMP_dom"/>
</dbReference>
<feature type="compositionally biased region" description="Polar residues" evidence="13">
    <location>
        <begin position="532"/>
        <end position="542"/>
    </location>
</feature>
<feature type="coiled-coil region" evidence="12">
    <location>
        <begin position="477"/>
        <end position="511"/>
    </location>
</feature>
<dbReference type="FunFam" id="1.10.287.950:FF:000001">
    <property type="entry name" value="Methyl-accepting chemotaxis sensory transducer"/>
    <property type="match status" value="1"/>
</dbReference>
<dbReference type="GO" id="GO:0007165">
    <property type="term" value="P:signal transduction"/>
    <property type="evidence" value="ECO:0007669"/>
    <property type="project" value="UniProtKB-KW"/>
</dbReference>
<dbReference type="SUPFAM" id="SSF58104">
    <property type="entry name" value="Methyl-accepting chemotaxis protein (MCP) signaling domain"/>
    <property type="match status" value="1"/>
</dbReference>
<evidence type="ECO:0000313" key="18">
    <source>
        <dbReference type="Proteomes" id="UP000197424"/>
    </source>
</evidence>
<protein>
    <submittedName>
        <fullName evidence="17">Chemotaxis protein</fullName>
    </submittedName>
</protein>
<evidence type="ECO:0000256" key="2">
    <source>
        <dbReference type="ARBA" id="ARBA00022475"/>
    </source>
</evidence>
<keyword evidence="2" id="KW-1003">Cell membrane</keyword>
<dbReference type="Gene3D" id="3.30.450.20">
    <property type="entry name" value="PAS domain"/>
    <property type="match status" value="1"/>
</dbReference>
<dbReference type="RefSeq" id="WP_088860161.1">
    <property type="nucleotide sequence ID" value="NZ_CP022115.1"/>
</dbReference>
<evidence type="ECO:0000256" key="11">
    <source>
        <dbReference type="PROSITE-ProRule" id="PRU00284"/>
    </source>
</evidence>
<dbReference type="InterPro" id="IPR013655">
    <property type="entry name" value="PAS_fold_3"/>
</dbReference>
<proteinExistence type="inferred from homology"/>
<keyword evidence="3" id="KW-0488">Methylation</keyword>
<dbReference type="InterPro" id="IPR004089">
    <property type="entry name" value="MCPsignal_dom"/>
</dbReference>
<evidence type="ECO:0000256" key="12">
    <source>
        <dbReference type="SAM" id="Coils"/>
    </source>
</evidence>
<dbReference type="AlphaFoldDB" id="A0A248LGB9"/>
<evidence type="ECO:0000259" key="15">
    <source>
        <dbReference type="PROSITE" id="PS50112"/>
    </source>
</evidence>
<dbReference type="PROSITE" id="PS50885">
    <property type="entry name" value="HAMP"/>
    <property type="match status" value="1"/>
</dbReference>
<sequence>MKVNLPVTRNETPFTRGTIVTKTDLKGVITYANDAFVEISGFSREELIGQSQNIVRHPDMPKAAFADLWQTIKAGRSWRGMVKNRCKNGDHYWVDAFIVPVRKNGNTVGYMSVRTPPSREQIDAADKLYSAIGVDGKLPVARRHLSLSMHAKRTILLVTLNLLILVAGLTDTTLLRDGAIALSMLLSIGFIGVHARERGRLRRIVDTFGAMAEGRLDTRLPHNREDDLGQIEGGLAYMQVHIKVIIDDLIQAARLVQDRSEGLQTRMRDTLGRFEQQFEQIRAISGSVEQMSTSISTVADSSGDVAQATRTAHEVAAGSAESMTRSRDETRAVVKTVSEAQETIAALHDAVRNIGTVTDTIREIADQTNLLALNAAIEAARAGEAGRGFAVVADEVRKLAERTSKSTMEINDIVGQITNVTDHAVSAMQAVGERSTQGEIHLAETAASLSNIVDASQTINDRMRDIAETNQQQSGAAQDLAQRMVAISARIEDATREIEAAGRLVNDLFRQAHAMNEVVSHFDNDTPARQPRSAQVTKSPGH</sequence>
<dbReference type="CDD" id="cd00130">
    <property type="entry name" value="PAS"/>
    <property type="match status" value="1"/>
</dbReference>
<dbReference type="GO" id="GO:0004888">
    <property type="term" value="F:transmembrane signaling receptor activity"/>
    <property type="evidence" value="ECO:0007669"/>
    <property type="project" value="InterPro"/>
</dbReference>
<dbReference type="SMART" id="SM00283">
    <property type="entry name" value="MA"/>
    <property type="match status" value="1"/>
</dbReference>
<gene>
    <name evidence="17" type="ORF">LHGZ1_0720</name>
</gene>
<dbReference type="SUPFAM" id="SSF55785">
    <property type="entry name" value="PYP-like sensor domain (PAS domain)"/>
    <property type="match status" value="1"/>
</dbReference>
<evidence type="ECO:0000256" key="13">
    <source>
        <dbReference type="SAM" id="MobiDB-lite"/>
    </source>
</evidence>
<dbReference type="Pfam" id="PF00672">
    <property type="entry name" value="HAMP"/>
    <property type="match status" value="1"/>
</dbReference>
<dbReference type="OrthoDB" id="9806477at2"/>
<dbReference type="PANTHER" id="PTHR32089">
    <property type="entry name" value="METHYL-ACCEPTING CHEMOTAXIS PROTEIN MCPB"/>
    <property type="match status" value="1"/>
</dbReference>
<feature type="domain" description="Methyl-accepting transducer" evidence="14">
    <location>
        <begin position="252"/>
        <end position="488"/>
    </location>
</feature>
<evidence type="ECO:0000256" key="4">
    <source>
        <dbReference type="ARBA" id="ARBA00022500"/>
    </source>
</evidence>
<dbReference type="GO" id="GO:0005886">
    <property type="term" value="C:plasma membrane"/>
    <property type="evidence" value="ECO:0007669"/>
    <property type="project" value="UniProtKB-SubCell"/>
</dbReference>
<feature type="domain" description="HAMP" evidence="16">
    <location>
        <begin position="195"/>
        <end position="247"/>
    </location>
</feature>
<dbReference type="Gene3D" id="1.10.287.950">
    <property type="entry name" value="Methyl-accepting chemotaxis protein"/>
    <property type="match status" value="1"/>
</dbReference>
<dbReference type="FunFam" id="3.30.450.20:FF:000046">
    <property type="entry name" value="Aerotaxis sensor receptor"/>
    <property type="match status" value="1"/>
</dbReference>
<keyword evidence="12" id="KW-0175">Coiled coil</keyword>
<evidence type="ECO:0000259" key="16">
    <source>
        <dbReference type="PROSITE" id="PS50885"/>
    </source>
</evidence>
<keyword evidence="8" id="KW-0472">Membrane</keyword>
<feature type="domain" description="PAS" evidence="15">
    <location>
        <begin position="24"/>
        <end position="59"/>
    </location>
</feature>
<dbReference type="GO" id="GO:0052131">
    <property type="term" value="P:positive aerotaxis"/>
    <property type="evidence" value="ECO:0007669"/>
    <property type="project" value="UniProtKB-ARBA"/>
</dbReference>
<organism evidence="17 18">
    <name type="scientific">Laribacter hongkongensis</name>
    <dbReference type="NCBI Taxonomy" id="168471"/>
    <lineage>
        <taxon>Bacteria</taxon>
        <taxon>Pseudomonadati</taxon>
        <taxon>Pseudomonadota</taxon>
        <taxon>Betaproteobacteria</taxon>
        <taxon>Neisseriales</taxon>
        <taxon>Aquaspirillaceae</taxon>
        <taxon>Laribacter</taxon>
    </lineage>
</organism>
<keyword evidence="6" id="KW-0812">Transmembrane</keyword>
<keyword evidence="7" id="KW-1133">Transmembrane helix</keyword>
<dbReference type="InterPro" id="IPR035965">
    <property type="entry name" value="PAS-like_dom_sf"/>
</dbReference>
<evidence type="ECO:0000256" key="9">
    <source>
        <dbReference type="ARBA" id="ARBA00023224"/>
    </source>
</evidence>
<dbReference type="Pfam" id="PF08447">
    <property type="entry name" value="PAS_3"/>
    <property type="match status" value="1"/>
</dbReference>